<feature type="non-terminal residue" evidence="2">
    <location>
        <position position="1"/>
    </location>
</feature>
<organism evidence="2 3">
    <name type="scientific">Streptomyces montanisoli</name>
    <dbReference type="NCBI Taxonomy" id="2798581"/>
    <lineage>
        <taxon>Bacteria</taxon>
        <taxon>Bacillati</taxon>
        <taxon>Actinomycetota</taxon>
        <taxon>Actinomycetes</taxon>
        <taxon>Kitasatosporales</taxon>
        <taxon>Streptomycetaceae</taxon>
        <taxon>Streptomyces</taxon>
    </lineage>
</organism>
<accession>A0A940M7T8</accession>
<name>A0A940M7T8_9ACTN</name>
<protein>
    <submittedName>
        <fullName evidence="2">GNAT family N-acetyltransferase</fullName>
        <ecNumber evidence="2">2.3.1.-</ecNumber>
    </submittedName>
</protein>
<evidence type="ECO:0000313" key="2">
    <source>
        <dbReference type="EMBL" id="MBP0456379.1"/>
    </source>
</evidence>
<dbReference type="SUPFAM" id="SSF55729">
    <property type="entry name" value="Acyl-CoA N-acyltransferases (Nat)"/>
    <property type="match status" value="1"/>
</dbReference>
<reference evidence="2" key="1">
    <citation type="submission" date="2021-03" db="EMBL/GenBank/DDBJ databases">
        <title>Whole genome sequence of Streptomyces bomunensis MMS17-BM035.</title>
        <authorList>
            <person name="Lee J.H."/>
        </authorList>
    </citation>
    <scope>NUCLEOTIDE SEQUENCE</scope>
    <source>
        <strain evidence="2">MMS17-BM035</strain>
    </source>
</reference>
<evidence type="ECO:0000313" key="3">
    <source>
        <dbReference type="Proteomes" id="UP000670475"/>
    </source>
</evidence>
<sequence>RLFVSPAARGRGAGALLLRRAAAAARAAHRQPLLDVVDSDVAARALYERLGWRLLATARQEWDGGRTVTLHCFAAAG</sequence>
<keyword evidence="3" id="KW-1185">Reference proteome</keyword>
<dbReference type="Proteomes" id="UP000670475">
    <property type="component" value="Unassembled WGS sequence"/>
</dbReference>
<dbReference type="AlphaFoldDB" id="A0A940M7T8"/>
<dbReference type="EC" id="2.3.1.-" evidence="2"/>
<evidence type="ECO:0000259" key="1">
    <source>
        <dbReference type="PROSITE" id="PS51186"/>
    </source>
</evidence>
<comment type="caution">
    <text evidence="2">The sequence shown here is derived from an EMBL/GenBank/DDBJ whole genome shotgun (WGS) entry which is preliminary data.</text>
</comment>
<dbReference type="EMBL" id="JAGIQL010000004">
    <property type="protein sequence ID" value="MBP0456379.1"/>
    <property type="molecule type" value="Genomic_DNA"/>
</dbReference>
<dbReference type="InterPro" id="IPR016181">
    <property type="entry name" value="Acyl_CoA_acyltransferase"/>
</dbReference>
<dbReference type="GO" id="GO:0016747">
    <property type="term" value="F:acyltransferase activity, transferring groups other than amino-acyl groups"/>
    <property type="evidence" value="ECO:0007669"/>
    <property type="project" value="InterPro"/>
</dbReference>
<gene>
    <name evidence="2" type="ORF">JFN87_02525</name>
</gene>
<dbReference type="Pfam" id="PF13508">
    <property type="entry name" value="Acetyltransf_7"/>
    <property type="match status" value="1"/>
</dbReference>
<dbReference type="RefSeq" id="WP_209338161.1">
    <property type="nucleotide sequence ID" value="NZ_JAGIQL010000004.1"/>
</dbReference>
<keyword evidence="2" id="KW-0808">Transferase</keyword>
<keyword evidence="2" id="KW-0012">Acyltransferase</keyword>
<feature type="domain" description="N-acetyltransferase" evidence="1">
    <location>
        <begin position="1"/>
        <end position="75"/>
    </location>
</feature>
<dbReference type="PROSITE" id="PS51186">
    <property type="entry name" value="GNAT"/>
    <property type="match status" value="1"/>
</dbReference>
<dbReference type="Gene3D" id="3.40.630.30">
    <property type="match status" value="1"/>
</dbReference>
<dbReference type="InterPro" id="IPR000182">
    <property type="entry name" value="GNAT_dom"/>
</dbReference>
<proteinExistence type="predicted"/>